<reference evidence="2" key="1">
    <citation type="submission" date="2017-01" db="EMBL/GenBank/DDBJ databases">
        <authorList>
            <person name="Varghese N."/>
            <person name="Submissions S."/>
        </authorList>
    </citation>
    <scope>NUCLEOTIDE SEQUENCE [LARGE SCALE GENOMIC DNA]</scope>
    <source>
        <strain evidence="2">DSM 17126</strain>
    </source>
</reference>
<keyword evidence="2" id="KW-1185">Reference proteome</keyword>
<dbReference type="AlphaFoldDB" id="A0A1N7IFU3"/>
<dbReference type="OrthoDB" id="1257136at2"/>
<evidence type="ECO:0000313" key="1">
    <source>
        <dbReference type="EMBL" id="SIS35955.1"/>
    </source>
</evidence>
<proteinExistence type="predicted"/>
<accession>A0A1N7IFU3</accession>
<gene>
    <name evidence="1" type="ORF">SAMN05421639_103586</name>
</gene>
<sequence length="129" mass="15228">MSLTYNLKFKIKIGEKQELQKLIKNHDNKIFIISNILTPKFNFIESSFGSDYINLELKNASYISFDIIKKDMDCVLLRKSVLQLVHAITNEIYPEEDYFFDFNGDYIHEKRENGIVKRNSNSDFYEGLD</sequence>
<evidence type="ECO:0000313" key="2">
    <source>
        <dbReference type="Proteomes" id="UP000186373"/>
    </source>
</evidence>
<dbReference type="RefSeq" id="WP_076507577.1">
    <property type="nucleotide sequence ID" value="NZ_FTNY01000003.1"/>
</dbReference>
<dbReference type="Proteomes" id="UP000186373">
    <property type="component" value="Unassembled WGS sequence"/>
</dbReference>
<name>A0A1N7IFU3_9FLAO</name>
<protein>
    <submittedName>
        <fullName evidence="1">Uncharacterized protein</fullName>
    </submittedName>
</protein>
<organism evidence="1 2">
    <name type="scientific">Chryseobacterium shigense</name>
    <dbReference type="NCBI Taxonomy" id="297244"/>
    <lineage>
        <taxon>Bacteria</taxon>
        <taxon>Pseudomonadati</taxon>
        <taxon>Bacteroidota</taxon>
        <taxon>Flavobacteriia</taxon>
        <taxon>Flavobacteriales</taxon>
        <taxon>Weeksellaceae</taxon>
        <taxon>Chryseobacterium group</taxon>
        <taxon>Chryseobacterium</taxon>
    </lineage>
</organism>
<dbReference type="EMBL" id="FTNY01000003">
    <property type="protein sequence ID" value="SIS35955.1"/>
    <property type="molecule type" value="Genomic_DNA"/>
</dbReference>